<dbReference type="Proteomes" id="UP000053105">
    <property type="component" value="Unassembled WGS sequence"/>
</dbReference>
<keyword evidence="3" id="KW-1185">Reference proteome</keyword>
<sequence>MHLQTIHDAPSSQEEETPQHPVRNDREKRSNNGKKKIGETRAVNVAERGEGRFREQVDSLDGTKRIDAPRVIQRERWEGGTRQRRERVHPIKEVTHSRIESHQPLRYWENATLVKWLSSEGLKELPQGDDSYNLHAHAADDTDVRTTDGVFSVRVIKADRQSENGARIILSGAMDGVGGTSPADKIYSAKQRIATAFGAARPKRIKYASVEIPPSNRHLELYRAGRLCDSTFTADDSIPSEQRARSNDLGRMLRENVKRLRPRESANFDCANEGDRVLELPY</sequence>
<feature type="region of interest" description="Disordered" evidence="1">
    <location>
        <begin position="1"/>
        <end position="42"/>
    </location>
</feature>
<reference evidence="2 3" key="1">
    <citation type="submission" date="2015-07" db="EMBL/GenBank/DDBJ databases">
        <title>The genome of Melipona quadrifasciata.</title>
        <authorList>
            <person name="Pan H."/>
            <person name="Kapheim K."/>
        </authorList>
    </citation>
    <scope>NUCLEOTIDE SEQUENCE [LARGE SCALE GENOMIC DNA]</scope>
    <source>
        <strain evidence="2">0111107301</strain>
        <tissue evidence="2">Whole body</tissue>
    </source>
</reference>
<protein>
    <submittedName>
        <fullName evidence="2">Uncharacterized protein</fullName>
    </submittedName>
</protein>
<organism evidence="2 3">
    <name type="scientific">Melipona quadrifasciata</name>
    <dbReference type="NCBI Taxonomy" id="166423"/>
    <lineage>
        <taxon>Eukaryota</taxon>
        <taxon>Metazoa</taxon>
        <taxon>Ecdysozoa</taxon>
        <taxon>Arthropoda</taxon>
        <taxon>Hexapoda</taxon>
        <taxon>Insecta</taxon>
        <taxon>Pterygota</taxon>
        <taxon>Neoptera</taxon>
        <taxon>Endopterygota</taxon>
        <taxon>Hymenoptera</taxon>
        <taxon>Apocrita</taxon>
        <taxon>Aculeata</taxon>
        <taxon>Apoidea</taxon>
        <taxon>Anthophila</taxon>
        <taxon>Apidae</taxon>
        <taxon>Melipona</taxon>
    </lineage>
</organism>
<evidence type="ECO:0000313" key="3">
    <source>
        <dbReference type="Proteomes" id="UP000053105"/>
    </source>
</evidence>
<evidence type="ECO:0000313" key="2">
    <source>
        <dbReference type="EMBL" id="KOX78011.1"/>
    </source>
</evidence>
<evidence type="ECO:0000256" key="1">
    <source>
        <dbReference type="SAM" id="MobiDB-lite"/>
    </source>
</evidence>
<gene>
    <name evidence="2" type="ORF">WN51_05899</name>
</gene>
<dbReference type="EMBL" id="KQ435727">
    <property type="protein sequence ID" value="KOX78011.1"/>
    <property type="molecule type" value="Genomic_DNA"/>
</dbReference>
<name>A0A0N0BIP6_9HYME</name>
<accession>A0A0N0BIP6</accession>
<proteinExistence type="predicted"/>
<dbReference type="AlphaFoldDB" id="A0A0N0BIP6"/>